<feature type="domain" description="Ig-like" evidence="15">
    <location>
        <begin position="3133"/>
        <end position="3216"/>
    </location>
</feature>
<dbReference type="CDD" id="cd00063">
    <property type="entry name" value="FN3"/>
    <property type="match status" value="1"/>
</dbReference>
<keyword evidence="18" id="KW-1185">Reference proteome</keyword>
<feature type="domain" description="Ig-like" evidence="15">
    <location>
        <begin position="3250"/>
        <end position="3324"/>
    </location>
</feature>
<keyword evidence="4" id="KW-0597">Phosphoprotein</keyword>
<dbReference type="InterPro" id="IPR003961">
    <property type="entry name" value="FN3_dom"/>
</dbReference>
<dbReference type="InterPro" id="IPR007110">
    <property type="entry name" value="Ig-like_dom"/>
</dbReference>
<dbReference type="PROSITE" id="PS50835">
    <property type="entry name" value="IG_LIKE"/>
    <property type="match status" value="32"/>
</dbReference>
<evidence type="ECO:0000256" key="6">
    <source>
        <dbReference type="ARBA" id="ARBA00022741"/>
    </source>
</evidence>
<feature type="domain" description="Ig-like" evidence="15">
    <location>
        <begin position="1444"/>
        <end position="1528"/>
    </location>
</feature>
<evidence type="ECO:0000256" key="9">
    <source>
        <dbReference type="ARBA" id="ARBA00023319"/>
    </source>
</evidence>
<dbReference type="Gene3D" id="2.30.29.30">
    <property type="entry name" value="Pleckstrin-homology domain (PH domain)/Phosphotyrosine-binding domain (PTB)"/>
    <property type="match status" value="1"/>
</dbReference>
<dbReference type="CDD" id="cd00096">
    <property type="entry name" value="Ig"/>
    <property type="match status" value="6"/>
</dbReference>
<feature type="domain" description="Protein kinase" evidence="14">
    <location>
        <begin position="4279"/>
        <end position="4532"/>
    </location>
</feature>
<feature type="domain" description="Ig-like" evidence="15">
    <location>
        <begin position="2614"/>
        <end position="2691"/>
    </location>
</feature>
<feature type="region of interest" description="Disordered" evidence="11">
    <location>
        <begin position="3215"/>
        <end position="3245"/>
    </location>
</feature>
<dbReference type="CDD" id="cd13239">
    <property type="entry name" value="PH_Obscurin"/>
    <property type="match status" value="1"/>
</dbReference>
<reference evidence="17" key="3">
    <citation type="submission" date="2025-09" db="UniProtKB">
        <authorList>
            <consortium name="Ensembl"/>
        </authorList>
    </citation>
    <scope>IDENTIFICATION</scope>
</reference>
<evidence type="ECO:0000256" key="3">
    <source>
        <dbReference type="ARBA" id="ARBA00022490"/>
    </source>
</evidence>
<feature type="domain" description="Ig-like" evidence="15">
    <location>
        <begin position="374"/>
        <end position="462"/>
    </location>
</feature>
<evidence type="ECO:0000256" key="2">
    <source>
        <dbReference type="ARBA" id="ARBA00006692"/>
    </source>
</evidence>
<dbReference type="InterPro" id="IPR036028">
    <property type="entry name" value="SH3-like_dom_sf"/>
</dbReference>
<evidence type="ECO:0000259" key="14">
    <source>
        <dbReference type="PROSITE" id="PS50011"/>
    </source>
</evidence>
<dbReference type="Pfam" id="PF00069">
    <property type="entry name" value="Pkinase"/>
    <property type="match status" value="2"/>
</dbReference>
<feature type="domain" description="Ig-like" evidence="15">
    <location>
        <begin position="1889"/>
        <end position="1973"/>
    </location>
</feature>
<evidence type="ECO:0000259" key="16">
    <source>
        <dbReference type="PROSITE" id="PS50853"/>
    </source>
</evidence>
<dbReference type="SUPFAM" id="SSF48726">
    <property type="entry name" value="Immunoglobulin"/>
    <property type="match status" value="39"/>
</dbReference>
<dbReference type="Gene3D" id="2.30.30.40">
    <property type="entry name" value="SH3 Domains"/>
    <property type="match status" value="1"/>
</dbReference>
<feature type="domain" description="Ig-like" evidence="15">
    <location>
        <begin position="1355"/>
        <end position="1439"/>
    </location>
</feature>
<dbReference type="Pfam" id="PF00621">
    <property type="entry name" value="RhoGEF"/>
    <property type="match status" value="1"/>
</dbReference>
<feature type="domain" description="Ig-like" evidence="15">
    <location>
        <begin position="3946"/>
        <end position="4022"/>
    </location>
</feature>
<feature type="compositionally biased region" description="Polar residues" evidence="11">
    <location>
        <begin position="4643"/>
        <end position="4657"/>
    </location>
</feature>
<evidence type="ECO:0008006" key="19">
    <source>
        <dbReference type="Google" id="ProtNLM"/>
    </source>
</evidence>
<proteinExistence type="inferred from homology"/>
<dbReference type="SMART" id="SM00409">
    <property type="entry name" value="IG"/>
    <property type="match status" value="38"/>
</dbReference>
<dbReference type="SUPFAM" id="SSF50044">
    <property type="entry name" value="SH3-domain"/>
    <property type="match status" value="1"/>
</dbReference>
<dbReference type="OMA" id="TEVKWWK"/>
<evidence type="ECO:0000256" key="8">
    <source>
        <dbReference type="ARBA" id="ARBA00023157"/>
    </source>
</evidence>
<feature type="domain" description="Ig-like" evidence="15">
    <location>
        <begin position="1087"/>
        <end position="1171"/>
    </location>
</feature>
<dbReference type="Pfam" id="PF22697">
    <property type="entry name" value="SOS1_NGEF_PH"/>
    <property type="match status" value="1"/>
</dbReference>
<dbReference type="PROSITE" id="PS50853">
    <property type="entry name" value="FN3"/>
    <property type="match status" value="1"/>
</dbReference>
<feature type="domain" description="Ig-like" evidence="15">
    <location>
        <begin position="2899"/>
        <end position="2935"/>
    </location>
</feature>
<dbReference type="InterPro" id="IPR003599">
    <property type="entry name" value="Ig_sub"/>
</dbReference>
<dbReference type="InterPro" id="IPR000219">
    <property type="entry name" value="DH_dom"/>
</dbReference>
<feature type="domain" description="Ig-like" evidence="15">
    <location>
        <begin position="3851"/>
        <end position="3943"/>
    </location>
</feature>
<feature type="compositionally biased region" description="Polar residues" evidence="11">
    <location>
        <begin position="3347"/>
        <end position="3368"/>
    </location>
</feature>
<feature type="region of interest" description="Disordered" evidence="11">
    <location>
        <begin position="3415"/>
        <end position="3448"/>
    </location>
</feature>
<feature type="domain" description="Ig-like" evidence="15">
    <location>
        <begin position="1000"/>
        <end position="1082"/>
    </location>
</feature>
<evidence type="ECO:0000256" key="10">
    <source>
        <dbReference type="PROSITE-ProRule" id="PRU10141"/>
    </source>
</evidence>
<feature type="region of interest" description="Disordered" evidence="11">
    <location>
        <begin position="3347"/>
        <end position="3373"/>
    </location>
</feature>
<dbReference type="PANTHER" id="PTHR35971:SF5">
    <property type="entry name" value="OBSCURIN LIKE CYTOSKELETAL ADAPTOR 1"/>
    <property type="match status" value="1"/>
</dbReference>
<feature type="compositionally biased region" description="Low complexity" evidence="11">
    <location>
        <begin position="4597"/>
        <end position="4606"/>
    </location>
</feature>
<dbReference type="GO" id="GO:0005085">
    <property type="term" value="F:guanyl-nucleotide exchange factor activity"/>
    <property type="evidence" value="ECO:0007669"/>
    <property type="project" value="InterPro"/>
</dbReference>
<dbReference type="SMART" id="SM00408">
    <property type="entry name" value="IGc2"/>
    <property type="match status" value="30"/>
</dbReference>
<dbReference type="GO" id="GO:0004672">
    <property type="term" value="F:protein kinase activity"/>
    <property type="evidence" value="ECO:0007669"/>
    <property type="project" value="InterPro"/>
</dbReference>
<feature type="domain" description="Ig-like" evidence="15">
    <location>
        <begin position="2337"/>
        <end position="2420"/>
    </location>
</feature>
<feature type="domain" description="Ig-like" evidence="15">
    <location>
        <begin position="2157"/>
        <end position="2242"/>
    </location>
</feature>
<dbReference type="SMART" id="SM00233">
    <property type="entry name" value="PH"/>
    <property type="match status" value="1"/>
</dbReference>
<evidence type="ECO:0000259" key="13">
    <source>
        <dbReference type="PROSITE" id="PS50010"/>
    </source>
</evidence>
<organism evidence="17 18">
    <name type="scientific">Tetraodon nigroviridis</name>
    <name type="common">Spotted green pufferfish</name>
    <name type="synonym">Chelonodon nigroviridis</name>
    <dbReference type="NCBI Taxonomy" id="99883"/>
    <lineage>
        <taxon>Eukaryota</taxon>
        <taxon>Metazoa</taxon>
        <taxon>Chordata</taxon>
        <taxon>Craniata</taxon>
        <taxon>Vertebrata</taxon>
        <taxon>Euteleostomi</taxon>
        <taxon>Actinopterygii</taxon>
        <taxon>Neopterygii</taxon>
        <taxon>Teleostei</taxon>
        <taxon>Neoteleostei</taxon>
        <taxon>Acanthomorphata</taxon>
        <taxon>Eupercaria</taxon>
        <taxon>Tetraodontiformes</taxon>
        <taxon>Tetradontoidea</taxon>
        <taxon>Tetraodontidae</taxon>
        <taxon>Tetraodon</taxon>
    </lineage>
</organism>
<evidence type="ECO:0000256" key="4">
    <source>
        <dbReference type="ARBA" id="ARBA00022553"/>
    </source>
</evidence>
<dbReference type="InterPro" id="IPR052385">
    <property type="entry name" value="Obscurin/Obscurin-like_Reg"/>
</dbReference>
<feature type="region of interest" description="Disordered" evidence="11">
    <location>
        <begin position="4908"/>
        <end position="5018"/>
    </location>
</feature>
<feature type="domain" description="PH" evidence="12">
    <location>
        <begin position="3733"/>
        <end position="3842"/>
    </location>
</feature>
<feature type="compositionally biased region" description="Low complexity" evidence="11">
    <location>
        <begin position="4973"/>
        <end position="4988"/>
    </location>
</feature>
<feature type="binding site" evidence="10">
    <location>
        <position position="4308"/>
    </location>
    <ligand>
        <name>ATP</name>
        <dbReference type="ChEBI" id="CHEBI:30616"/>
    </ligand>
</feature>
<dbReference type="InterPro" id="IPR036179">
    <property type="entry name" value="Ig-like_dom_sf"/>
</dbReference>
<dbReference type="SUPFAM" id="SSF56112">
    <property type="entry name" value="Protein kinase-like (PK-like)"/>
    <property type="match status" value="2"/>
</dbReference>
<dbReference type="SMART" id="SM00220">
    <property type="entry name" value="S_TKc"/>
    <property type="match status" value="2"/>
</dbReference>
<dbReference type="CDD" id="cd00099">
    <property type="entry name" value="IgV"/>
    <property type="match status" value="1"/>
</dbReference>
<feature type="domain" description="Ig-like" evidence="15">
    <location>
        <begin position="1176"/>
        <end position="1260"/>
    </location>
</feature>
<comment type="similarity">
    <text evidence="2">Belongs to the protein kinase superfamily. CAMK Ser/Thr protein kinase family.</text>
</comment>
<feature type="region of interest" description="Disordered" evidence="11">
    <location>
        <begin position="4586"/>
        <end position="4613"/>
    </location>
</feature>
<dbReference type="InterPro" id="IPR035899">
    <property type="entry name" value="DBL_dom_sf"/>
</dbReference>
<feature type="domain" description="Ig-like" evidence="15">
    <location>
        <begin position="820"/>
        <end position="903"/>
    </location>
</feature>
<feature type="domain" description="Ig-like" evidence="15">
    <location>
        <begin position="2425"/>
        <end position="2509"/>
    </location>
</feature>
<dbReference type="SMART" id="SM00325">
    <property type="entry name" value="RhoGEF"/>
    <property type="match status" value="1"/>
</dbReference>
<evidence type="ECO:0000256" key="1">
    <source>
        <dbReference type="ARBA" id="ARBA00004496"/>
    </source>
</evidence>
<feature type="domain" description="Ig-like" evidence="15">
    <location>
        <begin position="2694"/>
        <end position="2778"/>
    </location>
</feature>
<protein>
    <recommendedName>
        <fullName evidence="19">Obscurin, cytoskeletal calmodulin and titin-interacting RhoGEF b</fullName>
    </recommendedName>
</protein>
<feature type="compositionally biased region" description="Polar residues" evidence="11">
    <location>
        <begin position="4845"/>
        <end position="4854"/>
    </location>
</feature>
<feature type="domain" description="Ig-like" evidence="15">
    <location>
        <begin position="3007"/>
        <end position="3091"/>
    </location>
</feature>
<dbReference type="SMART" id="SM00060">
    <property type="entry name" value="FN3"/>
    <property type="match status" value="1"/>
</dbReference>
<dbReference type="GO" id="GO:0005634">
    <property type="term" value="C:nucleus"/>
    <property type="evidence" value="ECO:0007669"/>
    <property type="project" value="UniProtKB-SubCell"/>
</dbReference>
<keyword evidence="8" id="KW-1015">Disulfide bond</keyword>
<dbReference type="SMART" id="SM00406">
    <property type="entry name" value="IGv"/>
    <property type="match status" value="15"/>
</dbReference>
<evidence type="ECO:0000256" key="5">
    <source>
        <dbReference type="ARBA" id="ARBA00022737"/>
    </source>
</evidence>
<dbReference type="Ensembl" id="ENSTNIT00000018831.1">
    <property type="protein sequence ID" value="ENSTNIP00000018604.1"/>
    <property type="gene ID" value="ENSTNIG00000015533.1"/>
</dbReference>
<feature type="domain" description="Ig-like" evidence="15">
    <location>
        <begin position="1622"/>
        <end position="1706"/>
    </location>
</feature>
<dbReference type="InParanoid" id="H3DDL1"/>
<dbReference type="PROSITE" id="PS00108">
    <property type="entry name" value="PROTEIN_KINASE_ST"/>
    <property type="match status" value="2"/>
</dbReference>
<dbReference type="InterPro" id="IPR011993">
    <property type="entry name" value="PH-like_dom_sf"/>
</dbReference>
<dbReference type="Gene3D" id="3.30.200.20">
    <property type="entry name" value="Phosphorylase Kinase, domain 1"/>
    <property type="match status" value="1"/>
</dbReference>
<feature type="compositionally biased region" description="Polar residues" evidence="11">
    <location>
        <begin position="4934"/>
        <end position="4947"/>
    </location>
</feature>
<feature type="domain" description="DH" evidence="13">
    <location>
        <begin position="3539"/>
        <end position="3715"/>
    </location>
</feature>
<feature type="domain" description="Ig-like" evidence="15">
    <location>
        <begin position="2785"/>
        <end position="2868"/>
    </location>
</feature>
<feature type="domain" description="Ig-like" evidence="15">
    <location>
        <begin position="1265"/>
        <end position="1350"/>
    </location>
</feature>
<feature type="domain" description="Ig-like" evidence="15">
    <location>
        <begin position="215"/>
        <end position="286"/>
    </location>
</feature>
<dbReference type="InterPro" id="IPR036116">
    <property type="entry name" value="FN3_sf"/>
</dbReference>
<dbReference type="InterPro" id="IPR013783">
    <property type="entry name" value="Ig-like_fold"/>
</dbReference>
<evidence type="ECO:0000259" key="12">
    <source>
        <dbReference type="PROSITE" id="PS50003"/>
    </source>
</evidence>
<evidence type="ECO:0000259" key="15">
    <source>
        <dbReference type="PROSITE" id="PS50835"/>
    </source>
</evidence>
<dbReference type="Proteomes" id="UP000007303">
    <property type="component" value="Unassembled WGS sequence"/>
</dbReference>
<dbReference type="SUPFAM" id="SSF49265">
    <property type="entry name" value="Fibronectin type III"/>
    <property type="match status" value="1"/>
</dbReference>
<feature type="domain" description="Ig-like" evidence="15">
    <location>
        <begin position="1533"/>
        <end position="1617"/>
    </location>
</feature>
<feature type="region of interest" description="Disordered" evidence="11">
    <location>
        <begin position="4641"/>
        <end position="4692"/>
    </location>
</feature>
<dbReference type="InterPro" id="IPR001849">
    <property type="entry name" value="PH_domain"/>
</dbReference>
<dbReference type="CDD" id="cd20971">
    <property type="entry name" value="IgI_1_Titin-A168_like"/>
    <property type="match status" value="1"/>
</dbReference>
<feature type="domain" description="Fibronectin type-III" evidence="16">
    <location>
        <begin position="5159"/>
        <end position="5251"/>
    </location>
</feature>
<dbReference type="Gene3D" id="1.20.900.10">
    <property type="entry name" value="Dbl homology (DH) domain"/>
    <property type="match status" value="1"/>
</dbReference>
<dbReference type="STRING" id="99883.ENSTNIP00000018604"/>
<dbReference type="Gene3D" id="1.10.510.10">
    <property type="entry name" value="Transferase(Phosphotransferase) domain 1"/>
    <property type="match status" value="2"/>
</dbReference>
<sequence length="5572" mass="619590">MQVVKGLENVEASECESCSLEVTLSVAYIAGVWTRDGTQLKSKPSCCISTHGKKHSLILKRVTLGDAGLYCFQANGLQTLGRLSVRARDIHIVKELEDVDTKERQTVNFLCEVNQVDVDGRWYREDCRIRPGDNIKIRHQGETVTCTLAAGAAGWTAGRTHTLCFKSVRPEHAGEIRFTAERVSSYATLTVKELPVQILRPLRVKIAMYHHRGLLECQVSRPSAQVKWYKNRKELLPSKKYQVISQDVYRQLYIEDVCSSDEDTYTCDAGDDKTSCQLLVEEQAISIVRGMSPVEVMEPEAALFQVETSLRSGRPPRWTLNGEVLEPSAAVNIDRKGTVHSLCLTSTESSMCGPVVFVAGKSRSTAQLTVKERPLQVSHPLEDIDAKENSSVQLSCGFNPSPRVVRWFKGRTALKTSNKYSMRREGYRAELTIHGLTGMDSGQYRCVAGGAQSTAHLQVEVRTLKLVRHLEPVDVEEDGSATFSCELNFVIANAEWLLNNVRLYSNAVNRIQHMGTMHSLTIKKLRPQVGRVTFKAGLLSESAPLKVKERPAVFLKSLEDAVGEEEGEVCLHCEISKETATPVWRKDGSVLTADDKHEFLQFGKARALIIRSLSKDDAGLYTCDFGTSQTKAKVTVHDLHITIVQRLKTLSVLEGETCTFECHLSHSVDDQPCWTINGQVVATDSRLQAIGNGCKYRLTIKEAQLSDSGDVVFTIKDLACRTLLFVKEKPVHIFRDLLNIKAVPGEDAELSCEITKTDVTIRWLKDGRLIRQSPKYEMNVVKNLAKLVIRNATIRDSGDYCCEADGVASRAKVEIRELQHTFARELKDSRAEEKAKVTLECETRRPAKRVTWLKGMVELRSSRKYVIRQKGAVLSLTINSLEKSDSDIYICDVGTMQSRAQLTVQGQKVFILDELEDVECLEGDTVTFRCRICPSDYSEVKWYLDETLLYTNDLNEIQLLAGGYHVLTFRQLARKDTGTISFSAGDKRSYASLLVRERRPTIIKALEDCEAIEGGGLVLSCVTSKPCHIRWYKDGCLMWNSSRYFASRSGCEARLTIREVGSNDAGVYECSAGSVTTRAVVTVKAIPAEFTQTLKTVEAREGETITLTCEYSLPGVHFHWNKGYESIRPGDRYIMRQRKTVISLTIKTLQPEDSGEYTCQCRDHRTTASLKVQAIPTTFTQQLKNIQAQEGTNVVLRCELSKPGIPVEWRKGEELLKNGVRFQMRRRETTLELLIWKPVPEDSGVYSCVCGHQKSTATVRITAVPVTFKQKMKNVQIEEGNVAIFRCELSKAGQSVEWMKGGDAVIRGGEKYQMRQRDTLLELRISDVKPDDSDIYTCICANIETTATLTVHALPVTFKQKLKNVHVEEGNSLTLYCEISKPGIPVEWRRGGDLLENGDKYQIKQREMALELTIRDVDPEDSGVYTCVCRDQRTKATVKVVGLPPTFRLPLVNQEVMEGNSVILHCELSKASSWVEWRKGKVLLKHGDKYQVRKKELQVEMKILDLGVSDGGEYSCVCGEQTTRATITVKERPIKFLQELKNVQVQEGNEVKLRCEISKAGASVEWKKGEKVLSDGEKYQMKQSGSILELVIRKCQPEDSGTYSCVCAEVRSTATIIITAIPITFKQKLRNQEVVEEGSVTLRCELSKAGVPVEWRKEAQLLKEGEKYQMRQEGRAAEMTIRGVTLADGGEYNCSVAMAATSAEIKVRALPVTFKQEMENLVVKEGDSGEFCCELSKPGAPVDWRKGRVILKPGYKYEMKLEGRLNKLIINNIEESDAGKYTCKSSDSQSTAELTVRAPPVTFKTKLRSQQVEEEKSVTLSCELSKPGLGVEWKKGQEQLQNSFKYQIRNRQGIMELTIKNTQLVDSGLYSCNYGDVKTTADITVTPIPLSFKTGLKNQEAPEGGNVALRCELSRTGVPVQWFRSENELCHGGRYQMTLRGNVAEMHIRNIQPEDVGEYSCVFGEQKTTAEVNVRAAASVFFEKELESQAVLEGKPVLLSCEVSSANVPVTWKKDNVVLEDGGRYILKKEGARHSLEIGKLQLEDAGEFCCITRGKKTTAQLVVRERVRIVTALQDVTVTAGEEANFVCELSHADMAEGVWWLGSSPLQRNEMNQMTCQGRQRRLVLAMTTPEETGTVAFVVGEERTSAHLLVVPKPKVLFEEKPRDLVVMEGETAVLSCVTTDFTSPVTWKCNHVPLRNGNKYEMHKEGKVNLLHIHDADPQDTGIYSCDTGDVQSSARLTVTERPPFFQDGLQSVEVEEGGSAFLCCELSKPGVPVDWKKDRLPLRSSRKHEIKQDGCFLQLHIRDLKPEDSGSYLCQAGSAETTAVVTVKELRPFFTKELRDLEVEEGSSASLRCELSKPGASVQWKKNRMPLRAGGKFEMKQDGCLFQLQMKDLVPEDSGSYSCHADSAETSSLVSVKELPPFFIDCLQSVTAHEGDTLSLKCELSKPGVAVQWKRNKVVLRSNRKYELKQEGCLLQLSIRGLTPEDHGSYSCHAGSAETAALVTVKVRDTATIFSPTELPPFFKEELQSLEVEEGGAASLSCVLSKPGVSVRWKKNKLVLRSSRKYEMKQDGCLLQLQIKGLKPEDAGSYSCHAGDAETTAMVAVTEHATFFSSDLQSVEAEESGAVTLCCELSKSGVSGVQWKKNGVPLRVSRKYEMKQDGRLLQLHIKDLTPEDSGGYSCSAGNAKTSANLVVRESVEVEEGSSASLRCQLSKPGASVQWKKNRMPLRADGKYEMKQDGCLIQLQMKDLQPEDSGSYSCHAGSAVTSATVAVKVELAPFFITELQSVEAEEGGAASLCCELSKPGVKVQWKKNRIPLRGSSRYEMKQEGCLLQLHIQELRPEDGGVFTCQTESAETSASVTVKGGKSKDECNSGSESSENYSQICVHFQELPLFFTRSLQRVEVEEGSSASLRCQLSKPGVSVQWKKNRMPLRAGRKYEMKQDGCLFELRIKTAAATRVMQEMQRRAALWRLKVCVSVEKKVDVLFLNGADTHIRLHTLPTLFITELQSVEAEEGGSVSLCCQLSKPGVSVQWKKNGMPLRAGEKYEMKQDGHLCQLHLKDLSPEDSGSYSCHAGSAETTASVAVKGVGTVIVDSIHGAHFVCKKSLNLQRFKHFLACFSPSELAPFFITELQSVEAEEGGAASLCCELSRPAVKAQWKKNRIPLRANSRYEMKQEGCLLQLHIQELRPEDGGSYSCQAGSAETSARLSVKGKTLKQQEETSSVQDEGGERVEPFKPPVRSRGSTLTLVCVVEGNLSTVRWLKNGQSIMNDHRCCSETTETGVCSLVIKNLASTDSGVYTCEAVNKFGITSYNGNITVVQPQKQKPVHTPLAAITPLQLAQPTPDTQPTSPLQNQPPTQAQGRADATSYVESLNVSLWEAYNLTEQPDSPMRLQERRGSLLAASSNLEDRLRTPSPKHHRAHTPLASTISGSESEGEEDRKETFEMYVTRADCGGNKDSFVLKEGQFVEVLDAFHPDRWLVRTKPTKTSPARQGWVCPAYLEKKRKETLPQLRTQAEDLDGIGSTGEEYRRSLSQLIQGLIDGEEEFVKEMKAYVSHQLHYLDSRTVPVILNQKEIIFRNIKDILCFHERSIIPGLRECATDDDVAMLFITHTDSFEKYLHYMEGQAQAEACITDKAIQQFFKESAASLEAAAMDVLTFIQQPVERIQTYQALLKELIKNKAKSGQSCCLLENSFSLVSSLPWRSDNLHQVSLIENYPAPLTALGEPVRQGIFTVWEENPEVKTTSRGHQRQVFLFKECVVLCKLKRDSSINSDTYVFKNKMKLNDVEIKESVDGDEKSWGLWHEHRGSLRRYTLQGRSSVVKTSWLKDLKELQQRSSQPTNTPPVFESLLSDWTTKIGQTIKLTCKVTGSPTPVVSWFKDGLPLEDDPRHIILADCSGTCTLILDSLSAQDSGQYACFAHSFMGSAGTLAKVVVQAPPRFVSRLESACLIKGENIQFSCSTLTTPLPQIRWSKEGRELIDMEKYCIRNDARSGILSLTVIGATEADIGQYECELWNEFGCVRCKAGLCPAYVPPADVEDEDLQDLPAKANITVLYYRLTAPHFPCILTHHHAATPPCRSGGRVCVPLIVSSPPLTTAARVKAVPASTGQVLQQPPCFLEDEEEEIYMRLQTVASLKGYTNVISTATMLTYLMSSSAPPTIQVPHKNLCVQPGQPATFTAIITGRPAPKTEWYKDEEELTANENVKIVQHGARCSLTIVCPEGEDSGIYTCFAYNDSGHGSCQAQLTVEEGPLEHQEREVELGKRRKLFSVYDVHEEIGRGTFGVVKRVVHRRTGEVFAAKFLPVRSGTRTRAFQERDLLSRLAHPRVACLLDFFCTRRTLVLITEICCSHGLLDHLLLKGSVSEREVRLFIQQMLEGLGHIHSLNILHLDIKPDNILMVYPPRDEIKICDFGFCQEIDTSRHQYSMLGTPEFVAPEIVHLEPVTVATDVWSVGVMSYLCLVCRCPFVGETDRATLLRVGEGTLNWDTPDVTCRSPEAQNFLHLLLQPDPEKRPSAFESLSQEWFQEEHAGEDTVEINTRNLKAFISKRKWQRSLTCMGSVLTLRPIPELLDAPLRETSVTVPREPQEHSSSSPSSGSSSEEDDYDPLMERSQIPQPFLRHHLLVEGRSVLERSMSRQSAASSETSCQRTPQRERRLSKDSSPSLPLSEGDDGSGSEGGRIPRGSVIRSTFYSTSHQLSPMSARHMTLRDKFQAKKQERGRKPLRRSLSGRLSEPLIEYVEDETDTNRGQRRASTQPAMHKSCSLDSGVGLAQGNVPSHRRSRSLDGYSRRSPCSPTCSKSGEEESSQSLKEDLTDDEGAAGNLLSIPRRPTRRGSVSPGQAGSTLPSRLPAGDRISRLDREQTEGGAFAGSQGSLAESFILEHGGSGSSGRLGSFEELSRDYERGRSGSGDSEGSSLQGEPLMSPSPLSFQEVKSTSSFLRAPPRNRTRSNPNLTADRRGQLGTSPMASPSPSLSSLQAPERPPRAKDKKDHRGLQRHASAPALEVQPPAGKITQTRLSKNLPQAVLDGPVILPAGEPRVWTHSWGDHEPDTPTMSLRKRMRASASSLTKLFSKSSSKEDVSKGGKVFFLSPFYHLSLLIKGPIVKVSPEVGGVTGPESPKKRTTKLLPSFKIPAFKRTRELPLSPDLLVRPNKPEVFQLDGGGVLLVWKPAQASDHVTYCVQYCTDGGDWTLLSDEVTDSCYVVKDLPGGASYVFRVGCISKSGTGPFSDSSAPVVMATHPEVQTESLGSKVIGSDQKTHQKNYSFLSEINRGRFSVIIMCRDVETSQVFAAKVTPYKAEQRQLVLREYQLLRRLHHPHLVQLHTAYITSRCLVLVEELCPGKELLYSLAARDIYSESHVGELLVQILSAVDYLHSRRVVHLDLKSDNMLVDDCNHLKIVDLGSAQLFTPGQPLHIEHIQGLSESRAPEILEGHGVGPETDIWAIGVLSFIMLSADSPFHADLDRELDRNIKKGKIQFGHCYPGLSEGALNFMKSSLNNKSWGRPTAAECLQSSWLRAHRALHKGRHSKVCFSTDKLKEYLTQREEKQIRAKRASRRSLVQVR</sequence>
<keyword evidence="9" id="KW-0393">Immunoglobulin domain</keyword>
<feature type="domain" description="Ig-like" evidence="15">
    <location>
        <begin position="1711"/>
        <end position="1795"/>
    </location>
</feature>
<feature type="domain" description="Ig-like" evidence="15">
    <location>
        <begin position="4165"/>
        <end position="4254"/>
    </location>
</feature>
<dbReference type="GeneTree" id="ENSGT00940000154756"/>
<keyword evidence="5" id="KW-0677">Repeat</keyword>
<dbReference type="InterPro" id="IPR013106">
    <property type="entry name" value="Ig_V-set"/>
</dbReference>
<keyword evidence="7 10" id="KW-0067">ATP-binding</keyword>
<feature type="domain" description="Ig-like" evidence="15">
    <location>
        <begin position="730"/>
        <end position="814"/>
    </location>
</feature>
<evidence type="ECO:0000256" key="11">
    <source>
        <dbReference type="SAM" id="MobiDB-lite"/>
    </source>
</evidence>
<dbReference type="GO" id="GO:0005524">
    <property type="term" value="F:ATP binding"/>
    <property type="evidence" value="ECO:0007669"/>
    <property type="project" value="UniProtKB-UniRule"/>
</dbReference>
<dbReference type="SUPFAM" id="SSF50729">
    <property type="entry name" value="PH domain-like"/>
    <property type="match status" value="1"/>
</dbReference>
<dbReference type="InterPro" id="IPR055251">
    <property type="entry name" value="SOS1_NGEF_PH"/>
</dbReference>
<feature type="domain" description="Ig-like" evidence="15">
    <location>
        <begin position="2525"/>
        <end position="2609"/>
    </location>
</feature>
<reference evidence="18" key="1">
    <citation type="journal article" date="2004" name="Nature">
        <title>Genome duplication in the teleost fish Tetraodon nigroviridis reveals the early vertebrate proto-karyotype.</title>
        <authorList>
            <person name="Jaillon O."/>
            <person name="Aury J.-M."/>
            <person name="Brunet F."/>
            <person name="Petit J.-L."/>
            <person name="Stange-Thomann N."/>
            <person name="Mauceli E."/>
            <person name="Bouneau L."/>
            <person name="Fischer C."/>
            <person name="Ozouf-Costaz C."/>
            <person name="Bernot A."/>
            <person name="Nicaud S."/>
            <person name="Jaffe D."/>
            <person name="Fisher S."/>
            <person name="Lutfalla G."/>
            <person name="Dossat C."/>
            <person name="Segurens B."/>
            <person name="Dasilva C."/>
            <person name="Salanoubat M."/>
            <person name="Levy M."/>
            <person name="Boudet N."/>
            <person name="Castellano S."/>
            <person name="Anthouard V."/>
            <person name="Jubin C."/>
            <person name="Castelli V."/>
            <person name="Katinka M."/>
            <person name="Vacherie B."/>
            <person name="Biemont C."/>
            <person name="Skalli Z."/>
            <person name="Cattolico L."/>
            <person name="Poulain J."/>
            <person name="De Berardinis V."/>
            <person name="Cruaud C."/>
            <person name="Duprat S."/>
            <person name="Brottier P."/>
            <person name="Coutanceau J.-P."/>
            <person name="Gouzy J."/>
            <person name="Parra G."/>
            <person name="Lardier G."/>
            <person name="Chapple C."/>
            <person name="McKernan K.J."/>
            <person name="McEwan P."/>
            <person name="Bosak S."/>
            <person name="Kellis M."/>
            <person name="Volff J.-N."/>
            <person name="Guigo R."/>
            <person name="Zody M.C."/>
            <person name="Mesirov J."/>
            <person name="Lindblad-Toh K."/>
            <person name="Birren B."/>
            <person name="Nusbaum C."/>
            <person name="Kahn D."/>
            <person name="Robinson-Rechavi M."/>
            <person name="Laudet V."/>
            <person name="Schachter V."/>
            <person name="Quetier F."/>
            <person name="Saurin W."/>
            <person name="Scarpelli C."/>
            <person name="Wincker P."/>
            <person name="Lander E.S."/>
            <person name="Weissenbach J."/>
            <person name="Roest Crollius H."/>
        </authorList>
    </citation>
    <scope>NUCLEOTIDE SEQUENCE [LARGE SCALE GENOMIC DNA]</scope>
</reference>
<dbReference type="PROSITE" id="PS50011">
    <property type="entry name" value="PROTEIN_KINASE_DOM"/>
    <property type="match status" value="2"/>
</dbReference>
<dbReference type="PROSITE" id="PS00107">
    <property type="entry name" value="PROTEIN_KINASE_ATP"/>
    <property type="match status" value="1"/>
</dbReference>
<dbReference type="InterPro" id="IPR000719">
    <property type="entry name" value="Prot_kinase_dom"/>
</dbReference>
<dbReference type="InterPro" id="IPR008271">
    <property type="entry name" value="Ser/Thr_kinase_AS"/>
</dbReference>
<feature type="compositionally biased region" description="Basic and acidic residues" evidence="11">
    <location>
        <begin position="4990"/>
        <end position="5002"/>
    </location>
</feature>
<reference evidence="17" key="2">
    <citation type="submission" date="2025-08" db="UniProtKB">
        <authorList>
            <consortium name="Ensembl"/>
        </authorList>
    </citation>
    <scope>IDENTIFICATION</scope>
</reference>
<feature type="region of interest" description="Disordered" evidence="11">
    <location>
        <begin position="4743"/>
        <end position="4860"/>
    </location>
</feature>
<dbReference type="GO" id="GO:0005737">
    <property type="term" value="C:cytoplasm"/>
    <property type="evidence" value="ECO:0007669"/>
    <property type="project" value="UniProtKB-SubCell"/>
</dbReference>
<comment type="subcellular location">
    <subcellularLocation>
        <location evidence="1">Cytoplasm</location>
    </subcellularLocation>
</comment>
<dbReference type="PANTHER" id="PTHR35971">
    <property type="entry name" value="SI:DKEY-31G6.6"/>
    <property type="match status" value="1"/>
</dbReference>
<evidence type="ECO:0000256" key="7">
    <source>
        <dbReference type="ARBA" id="ARBA00022840"/>
    </source>
</evidence>
<dbReference type="InterPro" id="IPR017441">
    <property type="entry name" value="Protein_kinase_ATP_BS"/>
</dbReference>
<keyword evidence="3" id="KW-0963">Cytoplasm</keyword>
<dbReference type="PROSITE" id="PS50010">
    <property type="entry name" value="DH_2"/>
    <property type="match status" value="1"/>
</dbReference>
<dbReference type="PROSITE" id="PS50003">
    <property type="entry name" value="PH_DOMAIN"/>
    <property type="match status" value="1"/>
</dbReference>
<dbReference type="InterPro" id="IPR003598">
    <property type="entry name" value="Ig_sub2"/>
</dbReference>
<dbReference type="Gene3D" id="2.60.40.10">
    <property type="entry name" value="Immunoglobulins"/>
    <property type="match status" value="40"/>
</dbReference>
<feature type="domain" description="Ig-like" evidence="15">
    <location>
        <begin position="1978"/>
        <end position="2063"/>
    </location>
</feature>
<feature type="domain" description="Ig-like" evidence="15">
    <location>
        <begin position="551"/>
        <end position="635"/>
    </location>
</feature>
<accession>H3DDL1</accession>
<feature type="domain" description="Ig-like" evidence="15">
    <location>
        <begin position="1799"/>
        <end position="1884"/>
    </location>
</feature>
<dbReference type="Pfam" id="PF07679">
    <property type="entry name" value="I-set"/>
    <property type="match status" value="33"/>
</dbReference>
<feature type="domain" description="Protein kinase" evidence="14">
    <location>
        <begin position="5273"/>
        <end position="5525"/>
    </location>
</feature>
<dbReference type="SUPFAM" id="SSF48065">
    <property type="entry name" value="DBL homology domain (DH-domain)"/>
    <property type="match status" value="1"/>
</dbReference>
<evidence type="ECO:0000313" key="17">
    <source>
        <dbReference type="Ensembl" id="ENSTNIP00000018604.1"/>
    </source>
</evidence>
<dbReference type="InterPro" id="IPR011009">
    <property type="entry name" value="Kinase-like_dom_sf"/>
</dbReference>
<keyword evidence="6 10" id="KW-0547">Nucleotide-binding</keyword>
<name>H3DDL1_TETNG</name>
<feature type="domain" description="Ig-like" evidence="15">
    <location>
        <begin position="2247"/>
        <end position="2331"/>
    </location>
</feature>
<dbReference type="HOGENOM" id="CLU_000031_0_0_1"/>
<dbReference type="InterPro" id="IPR013098">
    <property type="entry name" value="Ig_I-set"/>
</dbReference>
<evidence type="ECO:0000313" key="18">
    <source>
        <dbReference type="Proteomes" id="UP000007303"/>
    </source>
</evidence>